<protein>
    <submittedName>
        <fullName evidence="2">Flagellar protein</fullName>
    </submittedName>
</protein>
<dbReference type="OrthoDB" id="1739831at2"/>
<keyword evidence="2" id="KW-0969">Cilium</keyword>
<dbReference type="InterPro" id="IPR022258">
    <property type="entry name" value="Flagellar_operon_YvyF"/>
</dbReference>
<evidence type="ECO:0000313" key="2">
    <source>
        <dbReference type="EMBL" id="MZP29481.1"/>
    </source>
</evidence>
<keyword evidence="2" id="KW-0966">Cell projection</keyword>
<keyword evidence="3" id="KW-1185">Reference proteome</keyword>
<accession>A0A845L980</accession>
<feature type="region of interest" description="Disordered" evidence="1">
    <location>
        <begin position="112"/>
        <end position="141"/>
    </location>
</feature>
<dbReference type="NCBIfam" id="TIGR03826">
    <property type="entry name" value="YvyF"/>
    <property type="match status" value="1"/>
</dbReference>
<organism evidence="2 3">
    <name type="scientific">Heliomicrobium undosum</name>
    <dbReference type="NCBI Taxonomy" id="121734"/>
    <lineage>
        <taxon>Bacteria</taxon>
        <taxon>Bacillati</taxon>
        <taxon>Bacillota</taxon>
        <taxon>Clostridia</taxon>
        <taxon>Eubacteriales</taxon>
        <taxon>Heliobacteriaceae</taxon>
        <taxon>Heliomicrobium</taxon>
    </lineage>
</organism>
<dbReference type="EMBL" id="WXEY01000005">
    <property type="protein sequence ID" value="MZP29481.1"/>
    <property type="molecule type" value="Genomic_DNA"/>
</dbReference>
<dbReference type="RefSeq" id="WP_161256996.1">
    <property type="nucleotide sequence ID" value="NZ_WXEY01000005.1"/>
</dbReference>
<sequence>MNVKNCPRCNRIFVPQGRRICPVCIREDEEKYERVRAFLRDHPGSTLLEVVTATEVDEDTVLQFIKEGRIESSDLRGPSLRCERCDAPIDSGKLCSSCQGALTKELQKAAGSLKPSSAIMDRDKKSRPKDKMFTADMKDKL</sequence>
<keyword evidence="2" id="KW-0282">Flagellum</keyword>
<proteinExistence type="predicted"/>
<comment type="caution">
    <text evidence="2">The sequence shown here is derived from an EMBL/GenBank/DDBJ whole genome shotgun (WGS) entry which is preliminary data.</text>
</comment>
<dbReference type="Proteomes" id="UP000463470">
    <property type="component" value="Unassembled WGS sequence"/>
</dbReference>
<evidence type="ECO:0000256" key="1">
    <source>
        <dbReference type="SAM" id="MobiDB-lite"/>
    </source>
</evidence>
<gene>
    <name evidence="2" type="ORF">GTO91_07150</name>
</gene>
<dbReference type="AlphaFoldDB" id="A0A845L980"/>
<reference evidence="2 3" key="1">
    <citation type="submission" date="2020-01" db="EMBL/GenBank/DDBJ databases">
        <title>Whole-genome sequence of Heliobacterium undosum DSM 13378.</title>
        <authorList>
            <person name="Kyndt J.A."/>
            <person name="Meyer T.E."/>
        </authorList>
    </citation>
    <scope>NUCLEOTIDE SEQUENCE [LARGE SCALE GENOMIC DNA]</scope>
    <source>
        <strain evidence="2 3">DSM 13378</strain>
    </source>
</reference>
<feature type="compositionally biased region" description="Basic and acidic residues" evidence="1">
    <location>
        <begin position="120"/>
        <end position="141"/>
    </location>
</feature>
<evidence type="ECO:0000313" key="3">
    <source>
        <dbReference type="Proteomes" id="UP000463470"/>
    </source>
</evidence>
<name>A0A845L980_9FIRM</name>